<dbReference type="KEGG" id="kab:B7C62_14140"/>
<evidence type="ECO:0000313" key="1">
    <source>
        <dbReference type="EMBL" id="ARF73280.1"/>
    </source>
</evidence>
<keyword evidence="2" id="KW-1185">Reference proteome</keyword>
<gene>
    <name evidence="1" type="ORF">B7C62_14140</name>
</gene>
<dbReference type="EMBL" id="CP020563">
    <property type="protein sequence ID" value="ARF73280.1"/>
    <property type="molecule type" value="Genomic_DNA"/>
</dbReference>
<name>A0ABC8BU58_9ACTN</name>
<evidence type="ECO:0000313" key="2">
    <source>
        <dbReference type="Proteomes" id="UP000192251"/>
    </source>
</evidence>
<organism evidence="1 2">
    <name type="scientific">Kitasatospora albolonga</name>
    <dbReference type="NCBI Taxonomy" id="68173"/>
    <lineage>
        <taxon>Bacteria</taxon>
        <taxon>Bacillati</taxon>
        <taxon>Actinomycetota</taxon>
        <taxon>Actinomycetes</taxon>
        <taxon>Kitasatosporales</taxon>
        <taxon>Streptomycetaceae</taxon>
        <taxon>Kitasatospora</taxon>
    </lineage>
</organism>
<reference evidence="1 2" key="1">
    <citation type="submission" date="2017-04" db="EMBL/GenBank/DDBJ databases">
        <title>The complete genome sequence of Streptomyces albolongus YIM 101047, the producer of novel bafilomycins and novel odoriferous sesquiterpenoids.</title>
        <authorList>
            <person name="Yin M."/>
            <person name="Jiang Y."/>
        </authorList>
    </citation>
    <scope>NUCLEOTIDE SEQUENCE [LARGE SCALE GENOMIC DNA]</scope>
    <source>
        <strain evidence="1 2">YIM 101047</strain>
    </source>
</reference>
<accession>A0ABC8BU58</accession>
<dbReference type="AlphaFoldDB" id="A0ABC8BU58"/>
<protein>
    <submittedName>
        <fullName evidence="1">Uncharacterized protein</fullName>
    </submittedName>
</protein>
<sequence>MPKIKAEFRINSKTWATFDGYVEPDTATGYRFEGTITAITMLDRSSADFPNKVRIGHGGTKNKYERLEFEIQGVETENTFTVKGHGSRQANDTVDFYVGLNNGVTGSFKDGPEVTTAVGGPSQKLTPVYQKRDSYDALTYDVRFDGSARADGETGFVLTGAFDGSDGPGTMTTQSATLGYKTDSGSWQYKTYAFKDLPQEIRVVGTRKPGEGLTLQLGATSGVANIYEYGDQEKVTLPDTF</sequence>
<dbReference type="Proteomes" id="UP000192251">
    <property type="component" value="Chromosome"/>
</dbReference>
<proteinExistence type="predicted"/>